<comment type="caution">
    <text evidence="1">The sequence shown here is derived from an EMBL/GenBank/DDBJ whole genome shotgun (WGS) entry which is preliminary data.</text>
</comment>
<dbReference type="OrthoDB" id="4158189at2759"/>
<dbReference type="Proteomes" id="UP000308549">
    <property type="component" value="Unassembled WGS sequence"/>
</dbReference>
<accession>A0A4U0TNF8</accession>
<dbReference type="EMBL" id="NAJL01000058">
    <property type="protein sequence ID" value="TKA23285.1"/>
    <property type="molecule type" value="Genomic_DNA"/>
</dbReference>
<evidence type="ECO:0000313" key="2">
    <source>
        <dbReference type="Proteomes" id="UP000308549"/>
    </source>
</evidence>
<dbReference type="AlphaFoldDB" id="A0A4U0TNF8"/>
<name>A0A4U0TNF8_9PEZI</name>
<protein>
    <submittedName>
        <fullName evidence="1">Uncharacterized protein</fullName>
    </submittedName>
</protein>
<keyword evidence="2" id="KW-1185">Reference proteome</keyword>
<proteinExistence type="predicted"/>
<evidence type="ECO:0000313" key="1">
    <source>
        <dbReference type="EMBL" id="TKA23285.1"/>
    </source>
</evidence>
<organism evidence="1 2">
    <name type="scientific">Salinomyces thailandicus</name>
    <dbReference type="NCBI Taxonomy" id="706561"/>
    <lineage>
        <taxon>Eukaryota</taxon>
        <taxon>Fungi</taxon>
        <taxon>Dikarya</taxon>
        <taxon>Ascomycota</taxon>
        <taxon>Pezizomycotina</taxon>
        <taxon>Dothideomycetes</taxon>
        <taxon>Dothideomycetidae</taxon>
        <taxon>Mycosphaerellales</taxon>
        <taxon>Teratosphaeriaceae</taxon>
        <taxon>Salinomyces</taxon>
    </lineage>
</organism>
<gene>
    <name evidence="1" type="ORF">B0A50_07342</name>
</gene>
<reference evidence="1 2" key="1">
    <citation type="submission" date="2017-03" db="EMBL/GenBank/DDBJ databases">
        <title>Genomes of endolithic fungi from Antarctica.</title>
        <authorList>
            <person name="Coleine C."/>
            <person name="Masonjones S."/>
            <person name="Stajich J.E."/>
        </authorList>
    </citation>
    <scope>NUCLEOTIDE SEQUENCE [LARGE SCALE GENOMIC DNA]</scope>
    <source>
        <strain evidence="1 2">CCFEE 6315</strain>
    </source>
</reference>
<sequence>MCNGESGRGSQGGAIVVLKPALAPNAPPTHKHKDLCLQLADDASTGTTTAQLAGLEGQAGAGHIVIHG</sequence>